<dbReference type="AlphaFoldDB" id="A0A3E0WTB6"/>
<comment type="caution">
    <text evidence="1">The sequence shown here is derived from an EMBL/GenBank/DDBJ whole genome shotgun (WGS) entry which is preliminary data.</text>
</comment>
<accession>A0A3E0WTB6</accession>
<sequence length="61" mass="6946">MNQIEFKKKLDSSMNMQLIVAGMTGLIEDEGYSVREVFGLLEATKQNTFHALLEIRNEGKK</sequence>
<organism evidence="1 2">
    <name type="scientific">Virgibacillus dokdonensis</name>
    <dbReference type="NCBI Taxonomy" id="302167"/>
    <lineage>
        <taxon>Bacteria</taxon>
        <taxon>Bacillati</taxon>
        <taxon>Bacillota</taxon>
        <taxon>Bacilli</taxon>
        <taxon>Bacillales</taxon>
        <taxon>Bacillaceae</taxon>
        <taxon>Virgibacillus</taxon>
    </lineage>
</organism>
<protein>
    <submittedName>
        <fullName evidence="1">Uncharacterized protein</fullName>
    </submittedName>
</protein>
<evidence type="ECO:0000313" key="2">
    <source>
        <dbReference type="Proteomes" id="UP000256488"/>
    </source>
</evidence>
<dbReference type="EMBL" id="NFZX01000007">
    <property type="protein sequence ID" value="RFA36214.1"/>
    <property type="molecule type" value="Genomic_DNA"/>
</dbReference>
<dbReference type="Proteomes" id="UP000256488">
    <property type="component" value="Unassembled WGS sequence"/>
</dbReference>
<evidence type="ECO:0000313" key="1">
    <source>
        <dbReference type="EMBL" id="RFA36214.1"/>
    </source>
</evidence>
<gene>
    <name evidence="1" type="ORF">CAI16_05325</name>
</gene>
<name>A0A3E0WTB6_9BACI</name>
<reference evidence="1 2" key="1">
    <citation type="submission" date="2017-05" db="EMBL/GenBank/DDBJ databases">
        <title>Virgibacillus sp. AK90 isolated from a saltern of Kakinada, India.</title>
        <authorList>
            <person name="Gupta V."/>
            <person name="Sidhu C."/>
            <person name="Korpole S."/>
            <person name="Pinnaka A.K."/>
        </authorList>
    </citation>
    <scope>NUCLEOTIDE SEQUENCE [LARGE SCALE GENOMIC DNA]</scope>
    <source>
        <strain evidence="1 2">AK90</strain>
    </source>
</reference>
<proteinExistence type="predicted"/>
<dbReference type="RefSeq" id="WP_116277566.1">
    <property type="nucleotide sequence ID" value="NZ_NFZX01000007.1"/>
</dbReference>